<gene>
    <name evidence="1" type="ORF">J2782_000991</name>
</gene>
<proteinExistence type="predicted"/>
<reference evidence="1 2" key="1">
    <citation type="submission" date="2023-07" db="EMBL/GenBank/DDBJ databases">
        <title>Sorghum-associated microbial communities from plants grown in Nebraska, USA.</title>
        <authorList>
            <person name="Schachtman D."/>
        </authorList>
    </citation>
    <scope>NUCLEOTIDE SEQUENCE [LARGE SCALE GENOMIC DNA]</scope>
    <source>
        <strain evidence="1 2">DS1730</strain>
    </source>
</reference>
<accession>A0ABU1M6B4</accession>
<sequence length="129" mass="14442">MDSLVSTVSDHLQARGGSTIRRVYNLPIDLHARLLNYMAAKGIEAEVEAVRRLLVEELNNHETAEQAYSRLAFMQADEAAIVACGHPQVEGFRWSDNRDEFAIFLRNGAVLRYVDGFARLDDLPVRAVG</sequence>
<evidence type="ECO:0000313" key="2">
    <source>
        <dbReference type="Proteomes" id="UP001184614"/>
    </source>
</evidence>
<name>A0ABU1M6B4_9HYPH</name>
<organism evidence="1 2">
    <name type="scientific">Brucella pseudogrignonensis</name>
    <dbReference type="NCBI Taxonomy" id="419475"/>
    <lineage>
        <taxon>Bacteria</taxon>
        <taxon>Pseudomonadati</taxon>
        <taxon>Pseudomonadota</taxon>
        <taxon>Alphaproteobacteria</taxon>
        <taxon>Hyphomicrobiales</taxon>
        <taxon>Brucellaceae</taxon>
        <taxon>Brucella/Ochrobactrum group</taxon>
        <taxon>Brucella</taxon>
    </lineage>
</organism>
<dbReference type="RefSeq" id="WP_310010484.1">
    <property type="nucleotide sequence ID" value="NZ_JAVDQT010000001.1"/>
</dbReference>
<dbReference type="Proteomes" id="UP001184614">
    <property type="component" value="Unassembled WGS sequence"/>
</dbReference>
<evidence type="ECO:0008006" key="3">
    <source>
        <dbReference type="Google" id="ProtNLM"/>
    </source>
</evidence>
<evidence type="ECO:0000313" key="1">
    <source>
        <dbReference type="EMBL" id="MDR6431286.1"/>
    </source>
</evidence>
<keyword evidence="2" id="KW-1185">Reference proteome</keyword>
<comment type="caution">
    <text evidence="1">The sequence shown here is derived from an EMBL/GenBank/DDBJ whole genome shotgun (WGS) entry which is preliminary data.</text>
</comment>
<protein>
    <recommendedName>
        <fullName evidence="3">Nuclear transport factor 2 family protein</fullName>
    </recommendedName>
</protein>
<dbReference type="EMBL" id="JAVDQT010000001">
    <property type="protein sequence ID" value="MDR6431286.1"/>
    <property type="molecule type" value="Genomic_DNA"/>
</dbReference>